<evidence type="ECO:0000313" key="3">
    <source>
        <dbReference type="Proteomes" id="UP000077202"/>
    </source>
</evidence>
<accession>A0A176WFQ9</accession>
<name>A0A176WFQ9_MARPO</name>
<protein>
    <recommendedName>
        <fullName evidence="1">Protein kinase domain-containing protein</fullName>
    </recommendedName>
</protein>
<dbReference type="Proteomes" id="UP000077202">
    <property type="component" value="Unassembled WGS sequence"/>
</dbReference>
<evidence type="ECO:0000313" key="2">
    <source>
        <dbReference type="EMBL" id="OAE31125.1"/>
    </source>
</evidence>
<dbReference type="GO" id="GO:0044773">
    <property type="term" value="P:mitotic DNA damage checkpoint signaling"/>
    <property type="evidence" value="ECO:0007669"/>
    <property type="project" value="TreeGrafter"/>
</dbReference>
<dbReference type="SMART" id="SM00220">
    <property type="entry name" value="S_TKc"/>
    <property type="match status" value="1"/>
</dbReference>
<comment type="caution">
    <text evidence="2">The sequence shown here is derived from an EMBL/GenBank/DDBJ whole genome shotgun (WGS) entry which is preliminary data.</text>
</comment>
<keyword evidence="3" id="KW-1185">Reference proteome</keyword>
<dbReference type="Pfam" id="PF00069">
    <property type="entry name" value="Pkinase"/>
    <property type="match status" value="2"/>
</dbReference>
<dbReference type="SUPFAM" id="SSF56112">
    <property type="entry name" value="Protein kinase-like (PK-like)"/>
    <property type="match status" value="2"/>
</dbReference>
<dbReference type="Gene3D" id="1.10.510.10">
    <property type="entry name" value="Transferase(Phosphotransferase) domain 1"/>
    <property type="match status" value="2"/>
</dbReference>
<dbReference type="CDD" id="cd00180">
    <property type="entry name" value="PKc"/>
    <property type="match status" value="1"/>
</dbReference>
<gene>
    <name evidence="2" type="ORF">AXG93_150s1150</name>
</gene>
<dbReference type="GO" id="GO:0004674">
    <property type="term" value="F:protein serine/threonine kinase activity"/>
    <property type="evidence" value="ECO:0007669"/>
    <property type="project" value="TreeGrafter"/>
</dbReference>
<dbReference type="PROSITE" id="PS50011">
    <property type="entry name" value="PROTEIN_KINASE_DOM"/>
    <property type="match status" value="2"/>
</dbReference>
<dbReference type="AlphaFoldDB" id="A0A176WFQ9"/>
<dbReference type="InterPro" id="IPR011009">
    <property type="entry name" value="Kinase-like_dom_sf"/>
</dbReference>
<dbReference type="GO" id="GO:0005524">
    <property type="term" value="F:ATP binding"/>
    <property type="evidence" value="ECO:0007669"/>
    <property type="project" value="InterPro"/>
</dbReference>
<organism evidence="2 3">
    <name type="scientific">Marchantia polymorpha subsp. ruderalis</name>
    <dbReference type="NCBI Taxonomy" id="1480154"/>
    <lineage>
        <taxon>Eukaryota</taxon>
        <taxon>Viridiplantae</taxon>
        <taxon>Streptophyta</taxon>
        <taxon>Embryophyta</taxon>
        <taxon>Marchantiophyta</taxon>
        <taxon>Marchantiopsida</taxon>
        <taxon>Marchantiidae</taxon>
        <taxon>Marchantiales</taxon>
        <taxon>Marchantiaceae</taxon>
        <taxon>Marchantia</taxon>
    </lineage>
</organism>
<evidence type="ECO:0000259" key="1">
    <source>
        <dbReference type="PROSITE" id="PS50011"/>
    </source>
</evidence>
<sequence>MTLCCDQRYDAGPRINQWEVEDPSSGDGIDEDEEDHLMGCHALVKTLQEDTDIRKYYKTKGALGKGCYCETFEVVPVHDPRRRLAMKIQPKKDAISSLPGREHVQMFRLYREILVLNRILPRHKNIAKIEDVLVSKNNVYIVQELCDKSSLEDFYPVADNVSGARVFKQLAEAIHFCHQHGVFHNNLCADNVLFAGPDFKECKIINFGLSEYKSKEATKTYKRFNPGDWFSEEQLNERQHVSLLNDEKDLGKILLSMMSGTATTIEYSGWPSEKRLGTFVPRMDRFDERALDLLSRIGPPPFGPEDEKDVLPVDQIINHPWLTAANEGPVVKNLDREFSMLRDDLTVLAKLFSDSSMTPLKVLTQDEELNEHYQILGNLQRGAFVTTLFECTDTATRTWRHAMKMYERKGDPSISPDVAARRPLRIYNELMIILRILPRHPFIVDVYDVLVHKNFAVVVRELCERHTLEDFLPFYRNERGRLIFKQIAETVRFLHRFGVVHMNLHCQHIVFVNHISSQWKLVDFSNALYVPTLAQYSRQDFDTRRWITPELSIMADDANPEVDVRAVGQILLALLGLRPQGADPVSQGRQCDAAALDLLSKIGPPPFGSHVGQRTLTMEEAQTANFPKPKDEVRYGLHKLQCKGDQGLLQQFRS</sequence>
<dbReference type="InterPro" id="IPR000719">
    <property type="entry name" value="Prot_kinase_dom"/>
</dbReference>
<dbReference type="PANTHER" id="PTHR44167">
    <property type="entry name" value="OVARIAN-SPECIFIC SERINE/THREONINE-PROTEIN KINASE LOK-RELATED"/>
    <property type="match status" value="1"/>
</dbReference>
<proteinExistence type="predicted"/>
<dbReference type="GO" id="GO:0005737">
    <property type="term" value="C:cytoplasm"/>
    <property type="evidence" value="ECO:0007669"/>
    <property type="project" value="TreeGrafter"/>
</dbReference>
<dbReference type="GO" id="GO:0005634">
    <property type="term" value="C:nucleus"/>
    <property type="evidence" value="ECO:0007669"/>
    <property type="project" value="TreeGrafter"/>
</dbReference>
<reference evidence="2" key="1">
    <citation type="submission" date="2016-03" db="EMBL/GenBank/DDBJ databases">
        <title>Mechanisms controlling the formation of the plant cell surface in tip-growing cells are functionally conserved among land plants.</title>
        <authorList>
            <person name="Honkanen S."/>
            <person name="Jones V.A."/>
            <person name="Morieri G."/>
            <person name="Champion C."/>
            <person name="Hetherington A.J."/>
            <person name="Kelly S."/>
            <person name="Saint-Marcoux D."/>
            <person name="Proust H."/>
            <person name="Prescott H."/>
            <person name="Dolan L."/>
        </authorList>
    </citation>
    <scope>NUCLEOTIDE SEQUENCE [LARGE SCALE GENOMIC DNA]</scope>
    <source>
        <tissue evidence="2">Whole gametophyte</tissue>
    </source>
</reference>
<dbReference type="EMBL" id="LVLJ01001171">
    <property type="protein sequence ID" value="OAE31125.1"/>
    <property type="molecule type" value="Genomic_DNA"/>
</dbReference>
<feature type="domain" description="Protein kinase" evidence="1">
    <location>
        <begin position="57"/>
        <end position="322"/>
    </location>
</feature>
<dbReference type="PANTHER" id="PTHR44167:SF18">
    <property type="entry name" value="PROTEIN KINASE DOMAIN-CONTAINING PROTEIN"/>
    <property type="match status" value="1"/>
</dbReference>
<feature type="domain" description="Protein kinase" evidence="1">
    <location>
        <begin position="373"/>
        <end position="654"/>
    </location>
</feature>